<dbReference type="Gene3D" id="1.10.287.130">
    <property type="match status" value="1"/>
</dbReference>
<gene>
    <name evidence="15" type="ORF">FHS18_005484</name>
</gene>
<dbReference type="CDD" id="cd00075">
    <property type="entry name" value="HATPase"/>
    <property type="match status" value="1"/>
</dbReference>
<dbReference type="SMART" id="SM00387">
    <property type="entry name" value="HATPase_c"/>
    <property type="match status" value="1"/>
</dbReference>
<comment type="catalytic activity">
    <reaction evidence="1">
        <text>ATP + protein L-histidine = ADP + protein N-phospho-L-histidine.</text>
        <dbReference type="EC" id="2.7.13.3"/>
    </reaction>
</comment>
<evidence type="ECO:0000256" key="12">
    <source>
        <dbReference type="SAM" id="Phobius"/>
    </source>
</evidence>
<evidence type="ECO:0000259" key="13">
    <source>
        <dbReference type="PROSITE" id="PS50109"/>
    </source>
</evidence>
<evidence type="ECO:0000256" key="11">
    <source>
        <dbReference type="ARBA" id="ARBA00023136"/>
    </source>
</evidence>
<keyword evidence="9" id="KW-0067">ATP-binding</keyword>
<dbReference type="PRINTS" id="PR00344">
    <property type="entry name" value="BCTRLSENSOR"/>
</dbReference>
<keyword evidence="6" id="KW-0808">Transferase</keyword>
<dbReference type="AlphaFoldDB" id="A0A7W5B362"/>
<evidence type="ECO:0000259" key="14">
    <source>
        <dbReference type="PROSITE" id="PS50885"/>
    </source>
</evidence>
<dbReference type="CDD" id="cd06225">
    <property type="entry name" value="HAMP"/>
    <property type="match status" value="1"/>
</dbReference>
<sequence>MKRSLLRKLFLHISLVLILAFIICTGVGKYALQSYFLHNKLSELQPQMESIAETIGATGQASTHLLKEGFIIKAYDLNAREIEVFGRSTPSENDLPAGLPRIENDIRTAVEPYVSEIIGGGQVATITKLNGMDDQSILVGQPIWQDGKLIGGLFLIKPVSELTSAMWGFMVTFMLAALLVLVLTLYILYRVIKPMILPIKLMTASSEAMAKGNYDERVPDNGYGELGELASSFNILASRLEQNRNAAVKLEQARRDYVANVTHELRTPLASIRAMSETLGDRMLHDEQEKERYYHSIQLESRRLQRLIDDMLELSRLQSGSAAIEKSATSARPIIESIHSRFSILAEDLDIKLCITDEAWNMPDCYGHADRIEQVLTILLDNALKYTASEGTVTLDASWNQEVITVSVCDTGQGIREEELPFVFDRFYKSDKSHAGQGTGLGLSLAKEILTLLNETIDVQSSEQGTCFLFTLHRH</sequence>
<dbReference type="Gene3D" id="3.30.565.10">
    <property type="entry name" value="Histidine kinase-like ATPase, C-terminal domain"/>
    <property type="match status" value="1"/>
</dbReference>
<comment type="caution">
    <text evidence="15">The sequence shown here is derived from an EMBL/GenBank/DDBJ whole genome shotgun (WGS) entry which is preliminary data.</text>
</comment>
<dbReference type="PANTHER" id="PTHR42878:SF7">
    <property type="entry name" value="SENSOR HISTIDINE KINASE GLRK"/>
    <property type="match status" value="1"/>
</dbReference>
<dbReference type="CDD" id="cd00082">
    <property type="entry name" value="HisKA"/>
    <property type="match status" value="1"/>
</dbReference>
<evidence type="ECO:0000256" key="10">
    <source>
        <dbReference type="ARBA" id="ARBA00023012"/>
    </source>
</evidence>
<evidence type="ECO:0000256" key="4">
    <source>
        <dbReference type="ARBA" id="ARBA00022475"/>
    </source>
</evidence>
<dbReference type="SMART" id="SM00388">
    <property type="entry name" value="HisKA"/>
    <property type="match status" value="1"/>
</dbReference>
<dbReference type="InterPro" id="IPR004358">
    <property type="entry name" value="Sig_transdc_His_kin-like_C"/>
</dbReference>
<dbReference type="Pfam" id="PF00512">
    <property type="entry name" value="HisKA"/>
    <property type="match status" value="1"/>
</dbReference>
<dbReference type="Pfam" id="PF00672">
    <property type="entry name" value="HAMP"/>
    <property type="match status" value="1"/>
</dbReference>
<dbReference type="SUPFAM" id="SSF158472">
    <property type="entry name" value="HAMP domain-like"/>
    <property type="match status" value="1"/>
</dbReference>
<keyword evidence="16" id="KW-1185">Reference proteome</keyword>
<dbReference type="SUPFAM" id="SSF47384">
    <property type="entry name" value="Homodimeric domain of signal transducing histidine kinase"/>
    <property type="match status" value="1"/>
</dbReference>
<dbReference type="RefSeq" id="WP_183603456.1">
    <property type="nucleotide sequence ID" value="NZ_JACHXK010000018.1"/>
</dbReference>
<dbReference type="SMART" id="SM00304">
    <property type="entry name" value="HAMP"/>
    <property type="match status" value="1"/>
</dbReference>
<dbReference type="EMBL" id="JACHXK010000018">
    <property type="protein sequence ID" value="MBB3113372.1"/>
    <property type="molecule type" value="Genomic_DNA"/>
</dbReference>
<keyword evidence="7" id="KW-0547">Nucleotide-binding</keyword>
<evidence type="ECO:0000313" key="16">
    <source>
        <dbReference type="Proteomes" id="UP000570361"/>
    </source>
</evidence>
<evidence type="ECO:0000256" key="1">
    <source>
        <dbReference type="ARBA" id="ARBA00000085"/>
    </source>
</evidence>
<keyword evidence="12" id="KW-1133">Transmembrane helix</keyword>
<dbReference type="InterPro" id="IPR036097">
    <property type="entry name" value="HisK_dim/P_sf"/>
</dbReference>
<keyword evidence="11 12" id="KW-0472">Membrane</keyword>
<dbReference type="InterPro" id="IPR005467">
    <property type="entry name" value="His_kinase_dom"/>
</dbReference>
<evidence type="ECO:0000256" key="5">
    <source>
        <dbReference type="ARBA" id="ARBA00022553"/>
    </source>
</evidence>
<dbReference type="Pfam" id="PF02518">
    <property type="entry name" value="HATPase_c"/>
    <property type="match status" value="1"/>
</dbReference>
<dbReference type="FunFam" id="1.10.287.130:FF:000001">
    <property type="entry name" value="Two-component sensor histidine kinase"/>
    <property type="match status" value="1"/>
</dbReference>
<dbReference type="SUPFAM" id="SSF55874">
    <property type="entry name" value="ATPase domain of HSP90 chaperone/DNA topoisomerase II/histidine kinase"/>
    <property type="match status" value="1"/>
</dbReference>
<evidence type="ECO:0000313" key="15">
    <source>
        <dbReference type="EMBL" id="MBB3113372.1"/>
    </source>
</evidence>
<reference evidence="15 16" key="1">
    <citation type="submission" date="2020-08" db="EMBL/GenBank/DDBJ databases">
        <title>Genomic Encyclopedia of Type Strains, Phase III (KMG-III): the genomes of soil and plant-associated and newly described type strains.</title>
        <authorList>
            <person name="Whitman W."/>
        </authorList>
    </citation>
    <scope>NUCLEOTIDE SEQUENCE [LARGE SCALE GENOMIC DNA]</scope>
    <source>
        <strain evidence="15 16">CECT 5862</strain>
    </source>
</reference>
<organism evidence="15 16">
    <name type="scientific">Paenibacillus phyllosphaerae</name>
    <dbReference type="NCBI Taxonomy" id="274593"/>
    <lineage>
        <taxon>Bacteria</taxon>
        <taxon>Bacillati</taxon>
        <taxon>Bacillota</taxon>
        <taxon>Bacilli</taxon>
        <taxon>Bacillales</taxon>
        <taxon>Paenibacillaceae</taxon>
        <taxon>Paenibacillus</taxon>
    </lineage>
</organism>
<evidence type="ECO:0000256" key="6">
    <source>
        <dbReference type="ARBA" id="ARBA00022679"/>
    </source>
</evidence>
<dbReference type="GO" id="GO:0000155">
    <property type="term" value="F:phosphorelay sensor kinase activity"/>
    <property type="evidence" value="ECO:0007669"/>
    <property type="project" value="InterPro"/>
</dbReference>
<dbReference type="PROSITE" id="PS50109">
    <property type="entry name" value="HIS_KIN"/>
    <property type="match status" value="1"/>
</dbReference>
<feature type="domain" description="HAMP" evidence="14">
    <location>
        <begin position="193"/>
        <end position="245"/>
    </location>
</feature>
<dbReference type="InterPro" id="IPR003661">
    <property type="entry name" value="HisK_dim/P_dom"/>
</dbReference>
<dbReference type="InterPro" id="IPR036890">
    <property type="entry name" value="HATPase_C_sf"/>
</dbReference>
<dbReference type="EC" id="2.7.13.3" evidence="3"/>
<evidence type="ECO:0000256" key="2">
    <source>
        <dbReference type="ARBA" id="ARBA00004651"/>
    </source>
</evidence>
<dbReference type="PROSITE" id="PS50885">
    <property type="entry name" value="HAMP"/>
    <property type="match status" value="1"/>
</dbReference>
<dbReference type="InterPro" id="IPR003660">
    <property type="entry name" value="HAMP_dom"/>
</dbReference>
<dbReference type="GO" id="GO:0000156">
    <property type="term" value="F:phosphorelay response regulator activity"/>
    <property type="evidence" value="ECO:0007669"/>
    <property type="project" value="TreeGrafter"/>
</dbReference>
<evidence type="ECO:0000256" key="8">
    <source>
        <dbReference type="ARBA" id="ARBA00022777"/>
    </source>
</evidence>
<keyword evidence="12" id="KW-0812">Transmembrane</keyword>
<dbReference type="GO" id="GO:0007234">
    <property type="term" value="P:osmosensory signaling via phosphorelay pathway"/>
    <property type="evidence" value="ECO:0007669"/>
    <property type="project" value="TreeGrafter"/>
</dbReference>
<dbReference type="GO" id="GO:0005886">
    <property type="term" value="C:plasma membrane"/>
    <property type="evidence" value="ECO:0007669"/>
    <property type="project" value="UniProtKB-SubCell"/>
</dbReference>
<feature type="transmembrane region" description="Helical" evidence="12">
    <location>
        <begin position="9"/>
        <end position="32"/>
    </location>
</feature>
<name>A0A7W5B362_9BACL</name>
<dbReference type="Gene3D" id="6.10.340.10">
    <property type="match status" value="1"/>
</dbReference>
<keyword evidence="10" id="KW-0902">Two-component regulatory system</keyword>
<feature type="domain" description="Histidine kinase" evidence="13">
    <location>
        <begin position="260"/>
        <end position="475"/>
    </location>
</feature>
<accession>A0A7W5B362</accession>
<keyword evidence="8 15" id="KW-0418">Kinase</keyword>
<dbReference type="GO" id="GO:0005524">
    <property type="term" value="F:ATP binding"/>
    <property type="evidence" value="ECO:0007669"/>
    <property type="project" value="UniProtKB-KW"/>
</dbReference>
<dbReference type="InterPro" id="IPR003594">
    <property type="entry name" value="HATPase_dom"/>
</dbReference>
<evidence type="ECO:0000256" key="9">
    <source>
        <dbReference type="ARBA" id="ARBA00022840"/>
    </source>
</evidence>
<evidence type="ECO:0000256" key="7">
    <source>
        <dbReference type="ARBA" id="ARBA00022741"/>
    </source>
</evidence>
<evidence type="ECO:0000256" key="3">
    <source>
        <dbReference type="ARBA" id="ARBA00012438"/>
    </source>
</evidence>
<comment type="subcellular location">
    <subcellularLocation>
        <location evidence="2">Cell membrane</location>
        <topology evidence="2">Multi-pass membrane protein</topology>
    </subcellularLocation>
</comment>
<keyword evidence="5" id="KW-0597">Phosphoprotein</keyword>
<proteinExistence type="predicted"/>
<feature type="transmembrane region" description="Helical" evidence="12">
    <location>
        <begin position="165"/>
        <end position="189"/>
    </location>
</feature>
<dbReference type="GO" id="GO:0030295">
    <property type="term" value="F:protein kinase activator activity"/>
    <property type="evidence" value="ECO:0007669"/>
    <property type="project" value="TreeGrafter"/>
</dbReference>
<dbReference type="Proteomes" id="UP000570361">
    <property type="component" value="Unassembled WGS sequence"/>
</dbReference>
<dbReference type="PANTHER" id="PTHR42878">
    <property type="entry name" value="TWO-COMPONENT HISTIDINE KINASE"/>
    <property type="match status" value="1"/>
</dbReference>
<keyword evidence="4" id="KW-1003">Cell membrane</keyword>
<protein>
    <recommendedName>
        <fullName evidence="3">histidine kinase</fullName>
        <ecNumber evidence="3">2.7.13.3</ecNumber>
    </recommendedName>
</protein>
<dbReference type="InterPro" id="IPR050351">
    <property type="entry name" value="BphY/WalK/GraS-like"/>
</dbReference>